<name>A0A510UN73_ALIFS</name>
<dbReference type="RefSeq" id="WP_146865125.1">
    <property type="nucleotide sequence ID" value="NZ_BJTZ01000019.1"/>
</dbReference>
<sequence>MKIGNIVRFNDERFFEGAVQLGWIEKRPEQALRVAESFVFHGPRYHGANDASTDGIDSHYRLKDTASFVQDLLGSILQSEQGREANPYWLVVAGYGSGKSHLALTCASLLSNPHSETANVVLQQLSSADLDIGSKIGKQLQVLGKPALILPLDGMSGFHLGNALSQSVFKQLALLGIDAEPLRSLSPRFSVACKFVERNYDVRQDRFKESIPHLSMGDICQRLKENDEAVYEAVDNIYAEANGQPIPIEGQESAQELIDILSNLYCGEEGPFSQIIIMFDEFGRYLEYAAEKPHLAGDAALQQIFQGIQDNSDKVRFVGFIQYELKTYLKRFGGAGLRQLQRYITRFDAAEKYYLSTNLETIFAHMIHKDESELDAALSKTNAYQGFQQTHTNLSLCLPSFTRYPVWQDGERFAQVIGRGCWPLHPMAVWFLTRQKDIVQSRSALTFIKDTIARVSQESVVDKGVMKQVSAAELVLSSMLSELVAAEREVGGTVAETLQTLLEKFSGHLGLSDQLVLSGVAALEKMRIGKQNQDMANILLGEATALSAGQVHSSLNILSELGALEWNRDLGQYELLTDGASRGQFQQWLRKQQLSVESNDGRNLFMRRAASEDTLASIETDFGLANSISTQDWYFEAAFAHSGNLSNCLKQAFKEWFEARLPTEAKGKIIYLYISSDDDKFQLEKNIQNIFKDQLEHLKVDKAPIWIVGLDDHDGSLTDNLSKLYLFEEVLTDSDKERFRRFIPDEMQRSKSGVKGTLIRLIKQYDFWAAGFDQIPKDRLKKVGNAIFSAIYTNVLPFEFDGFATKNGGGNPDSATLMRGLITKQFDGGWVQSQPVRLRNRINTFMVQSLGSLNREGKLVIPREMSVKNVLSELVSNHQVDSTLTLNDSYKKLIRPPYGMNTASAGLLLSMLVGLDTPPRRLVHNKELISSSDWIERVFSKKGHQLNEAILESTTLRFLSESCESRWRELFERWEQVETYESQLLLADEMINFNKVDPVPELLEGSYRYWIDTGKAIRTKVQDKQNEVNKLEKELERMANRVSVSHLLSIAKKLFILHREFEQSELWPQAIVGDCGHLLTVAQSLCSEHLNDWIPRQTCNSVANLSDFRKSMEGNEKSLEMLGYPKQAQALRSQVSSSIHRIEKIQAFQLTMSQCVDYPRQPAPNASTPVRVLRDEVTRGDELISTLKGALGTFTEEEVNAHVAAITVRQQTLKQAELEKRTELGGLYTPPGSEHELIEMLQRAKHLQKVFVDTRDEAELSEIVYQLDYILKDVRNWPDNTVGASRLEEILHSQSVSQEKSFLSHLEEKEIEVAWFESIYQALSLEKIREAYQRSKDWVEVRYCDAEKIWALTEDKSRSLQREISAMPAFLADSDKERLERQLETITAHLSILEENRHRAEVHTWLNQFEKLDIEVLELHAVTSYLNIVSSPPHTLNNEESVKVKNLELKLQYTLDRMSVDDILRRINQLPREIQREIIVAVDCNLSKDVNAQVELFD</sequence>
<protein>
    <submittedName>
        <fullName evidence="2">Uncharacterized protein</fullName>
    </submittedName>
</protein>
<gene>
    <name evidence="2" type="ORF">AFI02nite_27560</name>
</gene>
<evidence type="ECO:0000313" key="3">
    <source>
        <dbReference type="Proteomes" id="UP000321787"/>
    </source>
</evidence>
<evidence type="ECO:0000313" key="2">
    <source>
        <dbReference type="EMBL" id="GEK14720.1"/>
    </source>
</evidence>
<comment type="caution">
    <text evidence="2">The sequence shown here is derived from an EMBL/GenBank/DDBJ whole genome shotgun (WGS) entry which is preliminary data.</text>
</comment>
<feature type="coiled-coil region" evidence="1">
    <location>
        <begin position="1014"/>
        <end position="1041"/>
    </location>
</feature>
<dbReference type="Proteomes" id="UP000321787">
    <property type="component" value="Unassembled WGS sequence"/>
</dbReference>
<reference evidence="2 3" key="1">
    <citation type="submission" date="2019-07" db="EMBL/GenBank/DDBJ databases">
        <title>Whole genome shotgun sequence of Aliivibrio fischeri NBRC 101058.</title>
        <authorList>
            <person name="Hosoyama A."/>
            <person name="Uohara A."/>
            <person name="Ohji S."/>
            <person name="Ichikawa N."/>
        </authorList>
    </citation>
    <scope>NUCLEOTIDE SEQUENCE [LARGE SCALE GENOMIC DNA]</scope>
    <source>
        <strain evidence="2 3">NBRC 101058</strain>
    </source>
</reference>
<proteinExistence type="predicted"/>
<accession>A0A510UN73</accession>
<organism evidence="2 3">
    <name type="scientific">Aliivibrio fischeri</name>
    <name type="common">Vibrio fischeri</name>
    <dbReference type="NCBI Taxonomy" id="668"/>
    <lineage>
        <taxon>Bacteria</taxon>
        <taxon>Pseudomonadati</taxon>
        <taxon>Pseudomonadota</taxon>
        <taxon>Gammaproteobacteria</taxon>
        <taxon>Vibrionales</taxon>
        <taxon>Vibrionaceae</taxon>
        <taxon>Aliivibrio</taxon>
    </lineage>
</organism>
<keyword evidence="1" id="KW-0175">Coiled coil</keyword>
<evidence type="ECO:0000256" key="1">
    <source>
        <dbReference type="SAM" id="Coils"/>
    </source>
</evidence>
<dbReference type="EMBL" id="BJTZ01000019">
    <property type="protein sequence ID" value="GEK14720.1"/>
    <property type="molecule type" value="Genomic_DNA"/>
</dbReference>